<feature type="domain" description="HTH hxlR-type" evidence="4">
    <location>
        <begin position="7"/>
        <end position="106"/>
    </location>
</feature>
<evidence type="ECO:0000256" key="2">
    <source>
        <dbReference type="ARBA" id="ARBA00023125"/>
    </source>
</evidence>
<evidence type="ECO:0000259" key="4">
    <source>
        <dbReference type="PROSITE" id="PS51118"/>
    </source>
</evidence>
<evidence type="ECO:0000313" key="6">
    <source>
        <dbReference type="Proteomes" id="UP001163115"/>
    </source>
</evidence>
<proteinExistence type="predicted"/>
<sequence>MPCDKSCPIEHTVNLIGHKWKVLILRNLFNNGTQRFIELSKGINGISQKMLTQQLRQLEADGIIQRNVYPEVPPKVEYSLTELGKSLSPIMEEMNIWGKEHMKLIDLKKQKEE</sequence>
<dbReference type="RefSeq" id="WP_024836583.1">
    <property type="nucleotide sequence ID" value="NZ_CP113524.1"/>
</dbReference>
<keyword evidence="1" id="KW-0805">Transcription regulation</keyword>
<keyword evidence="3" id="KW-0804">Transcription</keyword>
<dbReference type="PANTHER" id="PTHR33204">
    <property type="entry name" value="TRANSCRIPTIONAL REGULATOR, MARR FAMILY"/>
    <property type="match status" value="1"/>
</dbReference>
<keyword evidence="2" id="KW-0238">DNA-binding</keyword>
<name>A0ABY7AIN4_9FIRM</name>
<dbReference type="PANTHER" id="PTHR33204:SF29">
    <property type="entry name" value="TRANSCRIPTIONAL REGULATOR"/>
    <property type="match status" value="1"/>
</dbReference>
<keyword evidence="6" id="KW-1185">Reference proteome</keyword>
<dbReference type="InterPro" id="IPR036388">
    <property type="entry name" value="WH-like_DNA-bd_sf"/>
</dbReference>
<dbReference type="SUPFAM" id="SSF46785">
    <property type="entry name" value="Winged helix' DNA-binding domain"/>
    <property type="match status" value="1"/>
</dbReference>
<protein>
    <submittedName>
        <fullName evidence="5">Helix-turn-helix domain-containing protein</fullName>
    </submittedName>
</protein>
<organism evidence="5 6">
    <name type="scientific">Lacrimispora xylanolytica</name>
    <dbReference type="NCBI Taxonomy" id="29375"/>
    <lineage>
        <taxon>Bacteria</taxon>
        <taxon>Bacillati</taxon>
        <taxon>Bacillota</taxon>
        <taxon>Clostridia</taxon>
        <taxon>Lachnospirales</taxon>
        <taxon>Lachnospiraceae</taxon>
        <taxon>Lacrimispora</taxon>
    </lineage>
</organism>
<reference evidence="5" key="1">
    <citation type="submission" date="2022-11" db="EMBL/GenBank/DDBJ databases">
        <title>Lacrimispora xylanolytica sy1, complete genome.</title>
        <authorList>
            <person name="Choi S."/>
        </authorList>
    </citation>
    <scope>NUCLEOTIDE SEQUENCE</scope>
    <source>
        <strain evidence="5">Sy1</strain>
    </source>
</reference>
<evidence type="ECO:0000256" key="1">
    <source>
        <dbReference type="ARBA" id="ARBA00023015"/>
    </source>
</evidence>
<gene>
    <name evidence="5" type="ORF">OW255_07280</name>
</gene>
<dbReference type="PROSITE" id="PS51118">
    <property type="entry name" value="HTH_HXLR"/>
    <property type="match status" value="1"/>
</dbReference>
<dbReference type="Proteomes" id="UP001163115">
    <property type="component" value="Chromosome"/>
</dbReference>
<dbReference type="InterPro" id="IPR036390">
    <property type="entry name" value="WH_DNA-bd_sf"/>
</dbReference>
<evidence type="ECO:0000256" key="3">
    <source>
        <dbReference type="ARBA" id="ARBA00023163"/>
    </source>
</evidence>
<accession>A0ABY7AIN4</accession>
<dbReference type="Gene3D" id="1.10.10.10">
    <property type="entry name" value="Winged helix-like DNA-binding domain superfamily/Winged helix DNA-binding domain"/>
    <property type="match status" value="1"/>
</dbReference>
<dbReference type="Pfam" id="PF01638">
    <property type="entry name" value="HxlR"/>
    <property type="match status" value="1"/>
</dbReference>
<dbReference type="InterPro" id="IPR002577">
    <property type="entry name" value="HTH_HxlR"/>
</dbReference>
<dbReference type="EMBL" id="CP113524">
    <property type="protein sequence ID" value="WAJ25303.1"/>
    <property type="molecule type" value="Genomic_DNA"/>
</dbReference>
<evidence type="ECO:0000313" key="5">
    <source>
        <dbReference type="EMBL" id="WAJ25303.1"/>
    </source>
</evidence>